<organism evidence="1 2">
    <name type="scientific">Roridomyces roridus</name>
    <dbReference type="NCBI Taxonomy" id="1738132"/>
    <lineage>
        <taxon>Eukaryota</taxon>
        <taxon>Fungi</taxon>
        <taxon>Dikarya</taxon>
        <taxon>Basidiomycota</taxon>
        <taxon>Agaricomycotina</taxon>
        <taxon>Agaricomycetes</taxon>
        <taxon>Agaricomycetidae</taxon>
        <taxon>Agaricales</taxon>
        <taxon>Marasmiineae</taxon>
        <taxon>Mycenaceae</taxon>
        <taxon>Roridomyces</taxon>
    </lineage>
</organism>
<dbReference type="AlphaFoldDB" id="A0AAD7FP85"/>
<proteinExistence type="predicted"/>
<name>A0AAD7FP85_9AGAR</name>
<reference evidence="1" key="1">
    <citation type="submission" date="2023-03" db="EMBL/GenBank/DDBJ databases">
        <title>Massive genome expansion in bonnet fungi (Mycena s.s.) driven by repeated elements and novel gene families across ecological guilds.</title>
        <authorList>
            <consortium name="Lawrence Berkeley National Laboratory"/>
            <person name="Harder C.B."/>
            <person name="Miyauchi S."/>
            <person name="Viragh M."/>
            <person name="Kuo A."/>
            <person name="Thoen E."/>
            <person name="Andreopoulos B."/>
            <person name="Lu D."/>
            <person name="Skrede I."/>
            <person name="Drula E."/>
            <person name="Henrissat B."/>
            <person name="Morin E."/>
            <person name="Kohler A."/>
            <person name="Barry K."/>
            <person name="LaButti K."/>
            <person name="Morin E."/>
            <person name="Salamov A."/>
            <person name="Lipzen A."/>
            <person name="Mereny Z."/>
            <person name="Hegedus B."/>
            <person name="Baldrian P."/>
            <person name="Stursova M."/>
            <person name="Weitz H."/>
            <person name="Taylor A."/>
            <person name="Grigoriev I.V."/>
            <person name="Nagy L.G."/>
            <person name="Martin F."/>
            <person name="Kauserud H."/>
        </authorList>
    </citation>
    <scope>NUCLEOTIDE SEQUENCE</scope>
    <source>
        <strain evidence="1">9284</strain>
    </source>
</reference>
<sequence>MYGQRNPLKVPEYDGHTELLNQTLGLVQLDSEKDLLACALVARSWVHPSQARIFSTIQVPPGRSSLDRFKRLLETLEGSQHHVGLISQLTIIHHGEARRLRFLQRMVNMRFSRLTTLRIRGNKSFSLAPEAEVIGSLLKSPSLVSVSLEYRLDRLEHFQAMWEGCSTGIKHLKLDILT</sequence>
<dbReference type="EMBL" id="JARKIF010000007">
    <property type="protein sequence ID" value="KAJ7635151.1"/>
    <property type="molecule type" value="Genomic_DNA"/>
</dbReference>
<protein>
    <submittedName>
        <fullName evidence="1">Uncharacterized protein</fullName>
    </submittedName>
</protein>
<keyword evidence="2" id="KW-1185">Reference proteome</keyword>
<evidence type="ECO:0000313" key="2">
    <source>
        <dbReference type="Proteomes" id="UP001221142"/>
    </source>
</evidence>
<accession>A0AAD7FP85</accession>
<dbReference type="Proteomes" id="UP001221142">
    <property type="component" value="Unassembled WGS sequence"/>
</dbReference>
<comment type="caution">
    <text evidence="1">The sequence shown here is derived from an EMBL/GenBank/DDBJ whole genome shotgun (WGS) entry which is preliminary data.</text>
</comment>
<gene>
    <name evidence="1" type="ORF">FB45DRAFT_481407</name>
</gene>
<evidence type="ECO:0000313" key="1">
    <source>
        <dbReference type="EMBL" id="KAJ7635151.1"/>
    </source>
</evidence>